<evidence type="ECO:0000313" key="2">
    <source>
        <dbReference type="Proteomes" id="UP000030364"/>
    </source>
</evidence>
<dbReference type="AlphaFoldDB" id="A0A0D6XBM0"/>
<protein>
    <submittedName>
        <fullName evidence="1">Uncharacterized protein</fullName>
    </submittedName>
</protein>
<gene>
    <name evidence="1" type="ORF">THFILI_01670</name>
</gene>
<comment type="caution">
    <text evidence="1">The sequence shown here is derived from an EMBL/GenBank/DDBJ whole genome shotgun (WGS) entry which is preliminary data.</text>
</comment>
<evidence type="ECO:0000313" key="1">
    <source>
        <dbReference type="EMBL" id="KIX84731.1"/>
    </source>
</evidence>
<dbReference type="STRING" id="276.THFILI_01670"/>
<dbReference type="RefSeq" id="WP_038067350.1">
    <property type="nucleotide sequence ID" value="NZ_JPSL02000036.1"/>
</dbReference>
<sequence length="81" mass="9151">MVQAAFSQRPRIFQPVCDLCGRPMAWKEVQGRVFFFSFENHSGLLLLCPACQGHETLPPGLRLLPDTMGPLALAYRYLREG</sequence>
<name>A0A0D6XBM0_THEFI</name>
<accession>A0A0D6XBM0</accession>
<dbReference type="EMBL" id="JPSL02000036">
    <property type="protein sequence ID" value="KIX84731.1"/>
    <property type="molecule type" value="Genomic_DNA"/>
</dbReference>
<organism evidence="1 2">
    <name type="scientific">Thermus filiformis</name>
    <dbReference type="NCBI Taxonomy" id="276"/>
    <lineage>
        <taxon>Bacteria</taxon>
        <taxon>Thermotogati</taxon>
        <taxon>Deinococcota</taxon>
        <taxon>Deinococci</taxon>
        <taxon>Thermales</taxon>
        <taxon>Thermaceae</taxon>
        <taxon>Thermus</taxon>
    </lineage>
</organism>
<dbReference type="OrthoDB" id="9954662at2"/>
<keyword evidence="2" id="KW-1185">Reference proteome</keyword>
<proteinExistence type="predicted"/>
<reference evidence="1 2" key="1">
    <citation type="journal article" date="2015" name="Genome Announc.">
        <title>Draft Genome Sequence of the Thermophile Thermus filiformis ATCC 43280, Producer of Carotenoid-(Di)glucoside-Branched Fatty Acid (Di)esters and Source of Hyperthermostable Enzymes of Biotechnological Interest.</title>
        <authorList>
            <person name="Mandelli F."/>
            <person name="Oliveira Ramires B."/>
            <person name="Couger M.B."/>
            <person name="Paixao D.A."/>
            <person name="Camilo C.M."/>
            <person name="Polikarpov I."/>
            <person name="Prade R."/>
            <person name="Riano-Pachon D.M."/>
            <person name="Squina F.M."/>
        </authorList>
    </citation>
    <scope>NUCLEOTIDE SEQUENCE [LARGE SCALE GENOMIC DNA]</scope>
    <source>
        <strain evidence="1 2">ATCC 43280</strain>
    </source>
</reference>
<dbReference type="Proteomes" id="UP000030364">
    <property type="component" value="Unassembled WGS sequence"/>
</dbReference>